<feature type="region of interest" description="Disordered" evidence="15">
    <location>
        <begin position="1"/>
        <end position="30"/>
    </location>
</feature>
<dbReference type="InterPro" id="IPR018083">
    <property type="entry name" value="Sterol_reductase_CS"/>
</dbReference>
<reference evidence="16 17" key="2">
    <citation type="journal article" date="2014" name="J. Gen. Appl. Microbiol.">
        <title>The early diverging ascomycetous budding yeast Saitoella complicata has three histone deacetylases belonging to the Clr6, Hos2, and Rpd3 lineages.</title>
        <authorList>
            <person name="Nishida H."/>
            <person name="Matsumoto T."/>
            <person name="Kondo S."/>
            <person name="Hamamoto M."/>
            <person name="Yoshikawa H."/>
        </authorList>
    </citation>
    <scope>NUCLEOTIDE SEQUENCE [LARGE SCALE GENOMIC DNA]</scope>
    <source>
        <strain evidence="16 17">NRRL Y-17804</strain>
    </source>
</reference>
<proteinExistence type="inferred from homology"/>
<dbReference type="PANTHER" id="PTHR21257:SF52">
    <property type="entry name" value="DELTA(14)-STEROL REDUCTASE TM7SF2"/>
    <property type="match status" value="1"/>
</dbReference>
<gene>
    <name evidence="16" type="ORF">G7K_5994-t1</name>
</gene>
<keyword evidence="7 14" id="KW-1133">Transmembrane helix</keyword>
<dbReference type="Pfam" id="PF01222">
    <property type="entry name" value="ERG4_ERG24"/>
    <property type="match status" value="1"/>
</dbReference>
<dbReference type="FunFam" id="1.20.120.1630:FF:000008">
    <property type="entry name" value="C-14 sterol reductase"/>
    <property type="match status" value="1"/>
</dbReference>
<comment type="similarity">
    <text evidence="2 14">Belongs to the ERG4/ERG24 family.</text>
</comment>
<evidence type="ECO:0000256" key="3">
    <source>
        <dbReference type="ARBA" id="ARBA00022516"/>
    </source>
</evidence>
<evidence type="ECO:0000256" key="14">
    <source>
        <dbReference type="RuleBase" id="RU369120"/>
    </source>
</evidence>
<evidence type="ECO:0000256" key="8">
    <source>
        <dbReference type="ARBA" id="ARBA00023002"/>
    </source>
</evidence>
<dbReference type="EMBL" id="BACD03000055">
    <property type="protein sequence ID" value="GAO51906.1"/>
    <property type="molecule type" value="Genomic_DNA"/>
</dbReference>
<keyword evidence="10 14" id="KW-0443">Lipid metabolism</keyword>
<keyword evidence="8 14" id="KW-0560">Oxidoreductase</keyword>
<evidence type="ECO:0000256" key="9">
    <source>
        <dbReference type="ARBA" id="ARBA00023011"/>
    </source>
</evidence>
<comment type="caution">
    <text evidence="16">The sequence shown here is derived from an EMBL/GenBank/DDBJ whole genome shotgun (WGS) entry which is preliminary data.</text>
</comment>
<evidence type="ECO:0000256" key="6">
    <source>
        <dbReference type="ARBA" id="ARBA00022955"/>
    </source>
</evidence>
<dbReference type="GO" id="GO:0050613">
    <property type="term" value="F:Delta14-sterol reductase activity"/>
    <property type="evidence" value="ECO:0007669"/>
    <property type="project" value="UniProtKB-ARBA"/>
</dbReference>
<dbReference type="PROSITE" id="PS01018">
    <property type="entry name" value="STEROL_REDUCT_2"/>
    <property type="match status" value="1"/>
</dbReference>
<evidence type="ECO:0000256" key="4">
    <source>
        <dbReference type="ARBA" id="ARBA00022692"/>
    </source>
</evidence>
<feature type="transmembrane region" description="Helical" evidence="14">
    <location>
        <begin position="333"/>
        <end position="352"/>
    </location>
</feature>
<dbReference type="Gene3D" id="1.20.120.1630">
    <property type="match status" value="1"/>
</dbReference>
<dbReference type="PANTHER" id="PTHR21257">
    <property type="entry name" value="DELTA(14)-STEROL REDUCTASE"/>
    <property type="match status" value="1"/>
</dbReference>
<dbReference type="RefSeq" id="XP_019025787.1">
    <property type="nucleotide sequence ID" value="XM_019169627.1"/>
</dbReference>
<evidence type="ECO:0000256" key="7">
    <source>
        <dbReference type="ARBA" id="ARBA00022989"/>
    </source>
</evidence>
<evidence type="ECO:0000256" key="2">
    <source>
        <dbReference type="ARBA" id="ARBA00005402"/>
    </source>
</evidence>
<keyword evidence="4 14" id="KW-0812">Transmembrane</keyword>
<dbReference type="AlphaFoldDB" id="A0A0E9NQG1"/>
<feature type="transmembrane region" description="Helical" evidence="14">
    <location>
        <begin position="406"/>
        <end position="432"/>
    </location>
</feature>
<evidence type="ECO:0000256" key="11">
    <source>
        <dbReference type="ARBA" id="ARBA00023136"/>
    </source>
</evidence>
<feature type="transmembrane region" description="Helical" evidence="14">
    <location>
        <begin position="302"/>
        <end position="321"/>
    </location>
</feature>
<reference evidence="16 17" key="1">
    <citation type="journal article" date="2011" name="J. Gen. Appl. Microbiol.">
        <title>Draft genome sequencing of the enigmatic yeast Saitoella complicata.</title>
        <authorList>
            <person name="Nishida H."/>
            <person name="Hamamoto M."/>
            <person name="Sugiyama J."/>
        </authorList>
    </citation>
    <scope>NUCLEOTIDE SEQUENCE [LARGE SCALE GENOMIC DNA]</scope>
    <source>
        <strain evidence="16 17">NRRL Y-17804</strain>
    </source>
</reference>
<evidence type="ECO:0000256" key="15">
    <source>
        <dbReference type="SAM" id="MobiDB-lite"/>
    </source>
</evidence>
<dbReference type="STRING" id="698492.A0A0E9NQG1"/>
<dbReference type="InterPro" id="IPR001171">
    <property type="entry name" value="ERG24_DHCR-like"/>
</dbReference>
<organism evidence="16 17">
    <name type="scientific">Saitoella complicata (strain BCRC 22490 / CBS 7301 / JCM 7358 / NBRC 10748 / NRRL Y-17804)</name>
    <dbReference type="NCBI Taxonomy" id="698492"/>
    <lineage>
        <taxon>Eukaryota</taxon>
        <taxon>Fungi</taxon>
        <taxon>Dikarya</taxon>
        <taxon>Ascomycota</taxon>
        <taxon>Taphrinomycotina</taxon>
        <taxon>Taphrinomycotina incertae sedis</taxon>
        <taxon>Saitoella</taxon>
    </lineage>
</organism>
<protein>
    <recommendedName>
        <fullName evidence="14">Delta(14)-sterol reductase</fullName>
    </recommendedName>
    <alternativeName>
        <fullName evidence="14">C-14 sterol reductase</fullName>
    </alternativeName>
    <alternativeName>
        <fullName evidence="14">Sterol C14-reductase</fullName>
    </alternativeName>
</protein>
<keyword evidence="9 14" id="KW-0756">Sterol biosynthesis</keyword>
<comment type="subcellular location">
    <subcellularLocation>
        <location evidence="1">Membrane</location>
        <topology evidence="1">Multi-pass membrane protein</topology>
    </subcellularLocation>
</comment>
<dbReference type="OMA" id="EWCELRP"/>
<dbReference type="GO" id="GO:0005789">
    <property type="term" value="C:endoplasmic reticulum membrane"/>
    <property type="evidence" value="ECO:0007669"/>
    <property type="project" value="TreeGrafter"/>
</dbReference>
<evidence type="ECO:0000256" key="13">
    <source>
        <dbReference type="ARBA" id="ARBA00023221"/>
    </source>
</evidence>
<evidence type="ECO:0000256" key="5">
    <source>
        <dbReference type="ARBA" id="ARBA00022857"/>
    </source>
</evidence>
<keyword evidence="11 14" id="KW-0472">Membrane</keyword>
<keyword evidence="17" id="KW-1185">Reference proteome</keyword>
<dbReference type="GO" id="GO:0006696">
    <property type="term" value="P:ergosterol biosynthetic process"/>
    <property type="evidence" value="ECO:0007669"/>
    <property type="project" value="TreeGrafter"/>
</dbReference>
<keyword evidence="3 14" id="KW-0444">Lipid biosynthesis</keyword>
<feature type="transmembrane region" description="Helical" evidence="14">
    <location>
        <begin position="138"/>
        <end position="155"/>
    </location>
</feature>
<evidence type="ECO:0000256" key="10">
    <source>
        <dbReference type="ARBA" id="ARBA00023098"/>
    </source>
</evidence>
<dbReference type="Proteomes" id="UP000033140">
    <property type="component" value="Unassembled WGS sequence"/>
</dbReference>
<sequence length="466" mass="52825">MPSKNANAPKAAPAAVDAKTVDRKDVKTTEPLNPKTTHYEFAGPIGALGVTLLTPAFTYLLYFACNETSCSSSFLSLASLQSQWPGWAGLLDPEAIRAYLKWWQLLLVLWVFIPGPWVEGTELRDGTRAQYKMNGFRTFVGVIAMQVGVLLWYGPRHAVFTFVWEHYLGLITAACLFSFALAIHVYASSYIPAKNGGSKLLALGGNSGNVIYDFFIGRELNPTLNLPFLPDQPFDIKQFAELRPGIILWVALNIAFAAHQFVEFGRVTDSIVLVCVFQGWYCLDSLWNEEAVLTTMDITTDAFGFMLSFGDLVWVPFTYSLQARYLASHPIDLGLWKSAAIVAVQLTGYYIFRSANTQKNTFRNTPTHPSVSHLTYLQTSYGTRLITSGWWGTARHINYLGDWIMAWAWCLPTGFATPITYFYVGYFAVLLVHRERRDEEKCGRKYGKDWEEYKRRVRWRIVPYVY</sequence>
<feature type="compositionally biased region" description="Basic and acidic residues" evidence="15">
    <location>
        <begin position="19"/>
        <end position="28"/>
    </location>
</feature>
<feature type="transmembrane region" description="Helical" evidence="14">
    <location>
        <begin position="41"/>
        <end position="62"/>
    </location>
</feature>
<name>A0A0E9NQG1_SAICN</name>
<keyword evidence="5" id="KW-0521">NADP</keyword>
<feature type="transmembrane region" description="Helical" evidence="14">
    <location>
        <begin position="246"/>
        <end position="262"/>
    </location>
</feature>
<feature type="compositionally biased region" description="Low complexity" evidence="15">
    <location>
        <begin position="1"/>
        <end position="15"/>
    </location>
</feature>
<reference evidence="16 17" key="3">
    <citation type="journal article" date="2015" name="Genome Announc.">
        <title>Draft Genome Sequence of the Archiascomycetous Yeast Saitoella complicata.</title>
        <authorList>
            <person name="Yamauchi K."/>
            <person name="Kondo S."/>
            <person name="Hamamoto M."/>
            <person name="Takahashi Y."/>
            <person name="Ogura Y."/>
            <person name="Hayashi T."/>
            <person name="Nishida H."/>
        </authorList>
    </citation>
    <scope>NUCLEOTIDE SEQUENCE [LARGE SCALE GENOMIC DNA]</scope>
    <source>
        <strain evidence="16 17">NRRL Y-17804</strain>
    </source>
</reference>
<evidence type="ECO:0000256" key="12">
    <source>
        <dbReference type="ARBA" id="ARBA00023166"/>
    </source>
</evidence>
<accession>A0A0E9NQG1</accession>
<keyword evidence="13 14" id="KW-0753">Steroid metabolism</keyword>
<evidence type="ECO:0000313" key="16">
    <source>
        <dbReference type="EMBL" id="GAO51906.1"/>
    </source>
</evidence>
<dbReference type="OrthoDB" id="10262235at2759"/>
<evidence type="ECO:0000256" key="1">
    <source>
        <dbReference type="ARBA" id="ARBA00004141"/>
    </source>
</evidence>
<evidence type="ECO:0000313" key="17">
    <source>
        <dbReference type="Proteomes" id="UP000033140"/>
    </source>
</evidence>
<feature type="transmembrane region" description="Helical" evidence="14">
    <location>
        <begin position="167"/>
        <end position="187"/>
    </location>
</feature>
<keyword evidence="12 14" id="KW-1207">Sterol metabolism</keyword>
<keyword evidence="6 14" id="KW-0752">Steroid biosynthesis</keyword>